<proteinExistence type="predicted"/>
<reference evidence="1 2" key="1">
    <citation type="submission" date="2021-01" db="EMBL/GenBank/DDBJ databases">
        <title>Whole genome shotgun sequence of Planotetraspora kaengkrachanensis NBRC 104272.</title>
        <authorList>
            <person name="Komaki H."/>
            <person name="Tamura T."/>
        </authorList>
    </citation>
    <scope>NUCLEOTIDE SEQUENCE [LARGE SCALE GENOMIC DNA]</scope>
    <source>
        <strain evidence="1 2">NBRC 104272</strain>
    </source>
</reference>
<dbReference type="Proteomes" id="UP000630097">
    <property type="component" value="Unassembled WGS sequence"/>
</dbReference>
<gene>
    <name evidence="1" type="ORF">Pka01_31250</name>
</gene>
<comment type="caution">
    <text evidence="1">The sequence shown here is derived from an EMBL/GenBank/DDBJ whole genome shotgun (WGS) entry which is preliminary data.</text>
</comment>
<dbReference type="EMBL" id="BONV01000012">
    <property type="protein sequence ID" value="GIG79998.1"/>
    <property type="molecule type" value="Genomic_DNA"/>
</dbReference>
<evidence type="ECO:0000313" key="2">
    <source>
        <dbReference type="Proteomes" id="UP000630097"/>
    </source>
</evidence>
<keyword evidence="2" id="KW-1185">Reference proteome</keyword>
<organism evidence="1 2">
    <name type="scientific">Planotetraspora kaengkrachanensis</name>
    <dbReference type="NCBI Taxonomy" id="575193"/>
    <lineage>
        <taxon>Bacteria</taxon>
        <taxon>Bacillati</taxon>
        <taxon>Actinomycetota</taxon>
        <taxon>Actinomycetes</taxon>
        <taxon>Streptosporangiales</taxon>
        <taxon>Streptosporangiaceae</taxon>
        <taxon>Planotetraspora</taxon>
    </lineage>
</organism>
<name>A0A8J3PT80_9ACTN</name>
<accession>A0A8J3PT80</accession>
<sequence length="108" mass="11901">MIQDEALANLRRELDALGVPTEDRDVLCLGEGDPALSLAPALVVWVTLRHGFRWVGRAWSWESHPLDDAPGAARLIVPLRRERIRDVGQCTPTESHPETLPRACGGVT</sequence>
<protein>
    <submittedName>
        <fullName evidence="1">Uncharacterized protein</fullName>
    </submittedName>
</protein>
<evidence type="ECO:0000313" key="1">
    <source>
        <dbReference type="EMBL" id="GIG79998.1"/>
    </source>
</evidence>
<dbReference type="AlphaFoldDB" id="A0A8J3PT80"/>